<name>A0A9C9K016_UNCW3</name>
<dbReference type="AlphaFoldDB" id="A0A9C9K016"/>
<comment type="caution">
    <text evidence="2">The sequence shown here is derived from an EMBL/GenBank/DDBJ whole genome shotgun (WGS) entry which is preliminary data.</text>
</comment>
<evidence type="ECO:0000313" key="3">
    <source>
        <dbReference type="Proteomes" id="UP000885826"/>
    </source>
</evidence>
<keyword evidence="1" id="KW-1133">Transmembrane helix</keyword>
<evidence type="ECO:0000256" key="1">
    <source>
        <dbReference type="SAM" id="Phobius"/>
    </source>
</evidence>
<dbReference type="PANTHER" id="PTHR43229">
    <property type="entry name" value="NODULATION PROTEIN J"/>
    <property type="match status" value="1"/>
</dbReference>
<sequence>MKNRYLILFKTIFLKEWIHLKRYPFNTISAIVTIYLVFLLFFLGYKFIGGNQPSFSRTTEGFIVGFFIWTYSIAAYSTLSWGIIQEARAGTLEQLYMTPLGYETVAVFTVISNFIWSLVWVIPILVLMMVTTGRFLHFDLITIVPLLILTIASGYGIGFITGGLGLIFKKIQAFFQILQFIFVGFIVAPIDKAPILKILPFSLGTHLIGMNMMDKVPIYKMPVYDILILIGNALFYLITGFLIFRFCEKVAKDRGLLGHY</sequence>
<keyword evidence="1" id="KW-0812">Transmembrane</keyword>
<feature type="transmembrane region" description="Helical" evidence="1">
    <location>
        <begin position="63"/>
        <end position="84"/>
    </location>
</feature>
<dbReference type="EMBL" id="DRIG01000055">
    <property type="protein sequence ID" value="HEC78476.1"/>
    <property type="molecule type" value="Genomic_DNA"/>
</dbReference>
<proteinExistence type="predicted"/>
<organism evidence="2 3">
    <name type="scientific">candidate division WOR-3 bacterium</name>
    <dbReference type="NCBI Taxonomy" id="2052148"/>
    <lineage>
        <taxon>Bacteria</taxon>
        <taxon>Bacteria division WOR-3</taxon>
    </lineage>
</organism>
<reference evidence="2" key="1">
    <citation type="journal article" date="2020" name="mSystems">
        <title>Genome- and Community-Level Interaction Insights into Carbon Utilization and Element Cycling Functions of Hydrothermarchaeota in Hydrothermal Sediment.</title>
        <authorList>
            <person name="Zhou Z."/>
            <person name="Liu Y."/>
            <person name="Xu W."/>
            <person name="Pan J."/>
            <person name="Luo Z.H."/>
            <person name="Li M."/>
        </authorList>
    </citation>
    <scope>NUCLEOTIDE SEQUENCE</scope>
    <source>
        <strain evidence="2">HyVt-388</strain>
    </source>
</reference>
<feature type="transmembrane region" description="Helical" evidence="1">
    <location>
        <begin position="180"/>
        <end position="203"/>
    </location>
</feature>
<feature type="transmembrane region" description="Helical" evidence="1">
    <location>
        <begin position="23"/>
        <end position="43"/>
    </location>
</feature>
<keyword evidence="1" id="KW-0472">Membrane</keyword>
<feature type="transmembrane region" description="Helical" evidence="1">
    <location>
        <begin position="223"/>
        <end position="244"/>
    </location>
</feature>
<evidence type="ECO:0000313" key="2">
    <source>
        <dbReference type="EMBL" id="HEC78476.1"/>
    </source>
</evidence>
<dbReference type="InterPro" id="IPR051784">
    <property type="entry name" value="Nod_factor_ABC_transporter"/>
</dbReference>
<gene>
    <name evidence="2" type="ORF">ENI34_04950</name>
</gene>
<dbReference type="PANTHER" id="PTHR43229:SF6">
    <property type="entry name" value="ABC-TYPE MULTIDRUG TRANSPORT SYSTEM, PERMEASE COMPONENT"/>
    <property type="match status" value="1"/>
</dbReference>
<feature type="transmembrane region" description="Helical" evidence="1">
    <location>
        <begin position="105"/>
        <end position="131"/>
    </location>
</feature>
<protein>
    <submittedName>
        <fullName evidence="2">ABC transporter permease</fullName>
    </submittedName>
</protein>
<dbReference type="Proteomes" id="UP000885826">
    <property type="component" value="Unassembled WGS sequence"/>
</dbReference>
<feature type="transmembrane region" description="Helical" evidence="1">
    <location>
        <begin position="143"/>
        <end position="168"/>
    </location>
</feature>
<accession>A0A9C9K016</accession>